<proteinExistence type="predicted"/>
<gene>
    <name evidence="1" type="ORF">LCGC14_1664510</name>
</gene>
<accession>A0A0F9HT45</accession>
<comment type="caution">
    <text evidence="1">The sequence shown here is derived from an EMBL/GenBank/DDBJ whole genome shotgun (WGS) entry which is preliminary data.</text>
</comment>
<reference evidence="1" key="1">
    <citation type="journal article" date="2015" name="Nature">
        <title>Complex archaea that bridge the gap between prokaryotes and eukaryotes.</title>
        <authorList>
            <person name="Spang A."/>
            <person name="Saw J.H."/>
            <person name="Jorgensen S.L."/>
            <person name="Zaremba-Niedzwiedzka K."/>
            <person name="Martijn J."/>
            <person name="Lind A.E."/>
            <person name="van Eijk R."/>
            <person name="Schleper C."/>
            <person name="Guy L."/>
            <person name="Ettema T.J."/>
        </authorList>
    </citation>
    <scope>NUCLEOTIDE SEQUENCE</scope>
</reference>
<name>A0A0F9HT45_9ZZZZ</name>
<dbReference type="EMBL" id="LAZR01014196">
    <property type="protein sequence ID" value="KKM18551.1"/>
    <property type="molecule type" value="Genomic_DNA"/>
</dbReference>
<sequence>MREKFITHRKLRTVESFLFDDKTNNFLILFNNSIDPTNIDSELKERIVILGKK</sequence>
<dbReference type="AlphaFoldDB" id="A0A0F9HT45"/>
<organism evidence="1">
    <name type="scientific">marine sediment metagenome</name>
    <dbReference type="NCBI Taxonomy" id="412755"/>
    <lineage>
        <taxon>unclassified sequences</taxon>
        <taxon>metagenomes</taxon>
        <taxon>ecological metagenomes</taxon>
    </lineage>
</organism>
<evidence type="ECO:0000313" key="1">
    <source>
        <dbReference type="EMBL" id="KKM18551.1"/>
    </source>
</evidence>
<protein>
    <submittedName>
        <fullName evidence="1">Uncharacterized protein</fullName>
    </submittedName>
</protein>
<feature type="non-terminal residue" evidence="1">
    <location>
        <position position="53"/>
    </location>
</feature>